<protein>
    <recommendedName>
        <fullName evidence="3">PsbP C-terminal domain-containing protein</fullName>
    </recommendedName>
</protein>
<comment type="caution">
    <text evidence="1">The sequence shown here is derived from an EMBL/GenBank/DDBJ whole genome shotgun (WGS) entry which is preliminary data.</text>
</comment>
<reference evidence="1 2" key="1">
    <citation type="submission" date="2013-08" db="EMBL/GenBank/DDBJ databases">
        <title>Flavobacterium saliperosum type strain genome sequencing.</title>
        <authorList>
            <person name="Lee K."/>
            <person name="Yi H."/>
            <person name="Park S."/>
            <person name="Chun J."/>
        </authorList>
    </citation>
    <scope>NUCLEOTIDE SEQUENCE [LARGE SCALE GENOMIC DNA]</scope>
    <source>
        <strain evidence="1 2">S13</strain>
    </source>
</reference>
<evidence type="ECO:0000313" key="1">
    <source>
        <dbReference type="EMBL" id="ESU21160.1"/>
    </source>
</evidence>
<dbReference type="EMBL" id="AVFO01000061">
    <property type="protein sequence ID" value="ESU21160.1"/>
    <property type="molecule type" value="Genomic_DNA"/>
</dbReference>
<accession>A0ABP2ZWC5</accession>
<proteinExistence type="predicted"/>
<evidence type="ECO:0000313" key="2">
    <source>
        <dbReference type="Proteomes" id="UP000018234"/>
    </source>
</evidence>
<sequence>MNLNLDSYTELSQRQIETNGKLLSTVRKSKNGLEFHEIIFESNYNSIEIRYLQQYYLKNSKAYILTFTAIKNEYDNIVPKAKEIFETFILN</sequence>
<gene>
    <name evidence="1" type="ORF">FSS13T_27340</name>
</gene>
<dbReference type="Proteomes" id="UP000018234">
    <property type="component" value="Unassembled WGS sequence"/>
</dbReference>
<organism evidence="1 2">
    <name type="scientific">Flavobacterium saliperosum S13</name>
    <dbReference type="NCBI Taxonomy" id="1341155"/>
    <lineage>
        <taxon>Bacteria</taxon>
        <taxon>Pseudomonadati</taxon>
        <taxon>Bacteroidota</taxon>
        <taxon>Flavobacteriia</taxon>
        <taxon>Flavobacteriales</taxon>
        <taxon>Flavobacteriaceae</taxon>
        <taxon>Flavobacterium</taxon>
    </lineage>
</organism>
<keyword evidence="2" id="KW-1185">Reference proteome</keyword>
<name>A0ABP2ZWC5_9FLAO</name>
<evidence type="ECO:0008006" key="3">
    <source>
        <dbReference type="Google" id="ProtNLM"/>
    </source>
</evidence>
<dbReference type="Gene3D" id="3.40.1000.10">
    <property type="entry name" value="Mog1/PsbP, alpha/beta/alpha sandwich"/>
    <property type="match status" value="1"/>
</dbReference>